<evidence type="ECO:0000256" key="1">
    <source>
        <dbReference type="SAM" id="Phobius"/>
    </source>
</evidence>
<proteinExistence type="predicted"/>
<evidence type="ECO:0008006" key="4">
    <source>
        <dbReference type="Google" id="ProtNLM"/>
    </source>
</evidence>
<keyword evidence="1" id="KW-0812">Transmembrane</keyword>
<protein>
    <recommendedName>
        <fullName evidence="4">DUF4083 domain-containing protein</fullName>
    </recommendedName>
</protein>
<feature type="transmembrane region" description="Helical" evidence="1">
    <location>
        <begin position="7"/>
        <end position="26"/>
    </location>
</feature>
<reference evidence="2 3" key="1">
    <citation type="submission" date="2024-09" db="EMBL/GenBank/DDBJ databases">
        <authorList>
            <person name="Sun Q."/>
            <person name="Mori K."/>
        </authorList>
    </citation>
    <scope>NUCLEOTIDE SEQUENCE [LARGE SCALE GENOMIC DNA]</scope>
    <source>
        <strain evidence="2 3">NCAIM B.02610</strain>
    </source>
</reference>
<sequence>MKLKEFMGTFLACIVICWIFTFFFLGLIVENIWALIIFISFVLAVLITVFIKQESRIEELEKKMEELLSNKQD</sequence>
<accession>A0ABV6KGU7</accession>
<gene>
    <name evidence="2" type="ORF">ACFFHM_17730</name>
</gene>
<keyword evidence="3" id="KW-1185">Reference proteome</keyword>
<organism evidence="2 3">
    <name type="scientific">Halalkalibacter kiskunsagensis</name>
    <dbReference type="NCBI Taxonomy" id="1548599"/>
    <lineage>
        <taxon>Bacteria</taxon>
        <taxon>Bacillati</taxon>
        <taxon>Bacillota</taxon>
        <taxon>Bacilli</taxon>
        <taxon>Bacillales</taxon>
        <taxon>Bacillaceae</taxon>
        <taxon>Halalkalibacter</taxon>
    </lineage>
</organism>
<comment type="caution">
    <text evidence="2">The sequence shown here is derived from an EMBL/GenBank/DDBJ whole genome shotgun (WGS) entry which is preliminary data.</text>
</comment>
<dbReference type="Proteomes" id="UP001589838">
    <property type="component" value="Unassembled WGS sequence"/>
</dbReference>
<dbReference type="RefSeq" id="WP_390183989.1">
    <property type="nucleotide sequence ID" value="NZ_JBHLUX010000068.1"/>
</dbReference>
<keyword evidence="1" id="KW-1133">Transmembrane helix</keyword>
<feature type="transmembrane region" description="Helical" evidence="1">
    <location>
        <begin position="32"/>
        <end position="51"/>
    </location>
</feature>
<evidence type="ECO:0000313" key="2">
    <source>
        <dbReference type="EMBL" id="MFC0472280.1"/>
    </source>
</evidence>
<keyword evidence="1" id="KW-0472">Membrane</keyword>
<evidence type="ECO:0000313" key="3">
    <source>
        <dbReference type="Proteomes" id="UP001589838"/>
    </source>
</evidence>
<dbReference type="EMBL" id="JBHLUX010000068">
    <property type="protein sequence ID" value="MFC0472280.1"/>
    <property type="molecule type" value="Genomic_DNA"/>
</dbReference>
<name>A0ABV6KGU7_9BACI</name>